<dbReference type="Pfam" id="PF17920">
    <property type="entry name" value="TetR_C_16"/>
    <property type="match status" value="1"/>
</dbReference>
<dbReference type="GO" id="GO:0003700">
    <property type="term" value="F:DNA-binding transcription factor activity"/>
    <property type="evidence" value="ECO:0007669"/>
    <property type="project" value="TreeGrafter"/>
</dbReference>
<feature type="domain" description="HTH tetR-type" evidence="3">
    <location>
        <begin position="19"/>
        <end position="79"/>
    </location>
</feature>
<dbReference type="PRINTS" id="PR00455">
    <property type="entry name" value="HTHTETR"/>
</dbReference>
<evidence type="ECO:0000313" key="6">
    <source>
        <dbReference type="Proteomes" id="UP000075221"/>
    </source>
</evidence>
<dbReference type="PANTHER" id="PTHR30055:SF235">
    <property type="entry name" value="TRANSCRIPTIONAL REGULATORY PROTEIN"/>
    <property type="match status" value="1"/>
</dbReference>
<organism evidence="4 6">
    <name type="scientific">Acidipropionibacterium acidipropionici</name>
    <dbReference type="NCBI Taxonomy" id="1748"/>
    <lineage>
        <taxon>Bacteria</taxon>
        <taxon>Bacillati</taxon>
        <taxon>Actinomycetota</taxon>
        <taxon>Actinomycetes</taxon>
        <taxon>Propionibacteriales</taxon>
        <taxon>Propionibacteriaceae</taxon>
        <taxon>Acidipropionibacterium</taxon>
    </lineage>
</organism>
<dbReference type="InterPro" id="IPR050109">
    <property type="entry name" value="HTH-type_TetR-like_transc_reg"/>
</dbReference>
<evidence type="ECO:0000313" key="4">
    <source>
        <dbReference type="EMBL" id="AMS04455.1"/>
    </source>
</evidence>
<dbReference type="Proteomes" id="UP000178666">
    <property type="component" value="Chromosome"/>
</dbReference>
<reference evidence="5 7" key="1">
    <citation type="journal article" date="2016" name="Plant Dis.">
        <title>Improved production of propionic acid using genome shuffling.</title>
        <authorList>
            <person name="Luna-Flores C.H."/>
            <person name="Palfreyman R.W."/>
            <person name="Kromer J.O."/>
            <person name="Nielsen L.K."/>
            <person name="Marcellin E."/>
        </authorList>
    </citation>
    <scope>NUCLEOTIDE SEQUENCE [LARGE SCALE GENOMIC DNA]</scope>
    <source>
        <strain evidence="5 7">F3E8</strain>
    </source>
</reference>
<evidence type="ECO:0000313" key="5">
    <source>
        <dbReference type="EMBL" id="AOZ45949.1"/>
    </source>
</evidence>
<dbReference type="GO" id="GO:0000976">
    <property type="term" value="F:transcription cis-regulatory region binding"/>
    <property type="evidence" value="ECO:0007669"/>
    <property type="project" value="TreeGrafter"/>
</dbReference>
<evidence type="ECO:0000313" key="7">
    <source>
        <dbReference type="Proteomes" id="UP000178666"/>
    </source>
</evidence>
<dbReference type="InterPro" id="IPR001647">
    <property type="entry name" value="HTH_TetR"/>
</dbReference>
<reference evidence="4 6" key="2">
    <citation type="submission" date="2016-02" db="EMBL/GenBank/DDBJ databases">
        <title>Complete Genome Sequence of Propionibacterium acidipropionici ATCC 55737.</title>
        <authorList>
            <person name="Luna Flores C.H."/>
            <person name="Nielsen L.K."/>
            <person name="Marcellin E."/>
        </authorList>
    </citation>
    <scope>NUCLEOTIDE SEQUENCE [LARGE SCALE GENOMIC DNA]</scope>
    <source>
        <strain evidence="4 6">ATCC 55737</strain>
    </source>
</reference>
<dbReference type="SUPFAM" id="SSF46689">
    <property type="entry name" value="Homeodomain-like"/>
    <property type="match status" value="1"/>
</dbReference>
<dbReference type="InterPro" id="IPR009057">
    <property type="entry name" value="Homeodomain-like_sf"/>
</dbReference>
<dbReference type="InterPro" id="IPR041678">
    <property type="entry name" value="TetR_C_16"/>
</dbReference>
<sequence length="218" mass="23899">MTTTARPARTRRGPRSESGEARAAILAAARSLFLESDFSAVSLRQIAREAGVDTSLISYYFGTKQDLYNEVMALPSGPHLIIERVCARCTPDDLGEALIRAFVSAWDGHVGEFTERGSATLQGVIQAMLVQPNAFEQVRGFYQHLLIDPVVEVLRQRYDAEEARLRATIGLSRLLGLFTTRYVVGLDALARIDGEKLVAREGPGLQQVLTGPVEGDPR</sequence>
<evidence type="ECO:0000256" key="1">
    <source>
        <dbReference type="ARBA" id="ARBA00023125"/>
    </source>
</evidence>
<feature type="DNA-binding region" description="H-T-H motif" evidence="2">
    <location>
        <begin position="42"/>
        <end position="61"/>
    </location>
</feature>
<evidence type="ECO:0000256" key="2">
    <source>
        <dbReference type="PROSITE-ProRule" id="PRU00335"/>
    </source>
</evidence>
<dbReference type="PROSITE" id="PS50977">
    <property type="entry name" value="HTH_TETR_2"/>
    <property type="match status" value="1"/>
</dbReference>
<dbReference type="EMBL" id="CP014352">
    <property type="protein sequence ID" value="AMS04455.1"/>
    <property type="molecule type" value="Genomic_DNA"/>
</dbReference>
<keyword evidence="1 2" id="KW-0238">DNA-binding</keyword>
<dbReference type="Gene3D" id="1.10.357.10">
    <property type="entry name" value="Tetracycline Repressor, domain 2"/>
    <property type="match status" value="1"/>
</dbReference>
<dbReference type="Proteomes" id="UP000075221">
    <property type="component" value="Chromosome"/>
</dbReference>
<dbReference type="AlphaFoldDB" id="A0AAC8YDC2"/>
<proteinExistence type="predicted"/>
<gene>
    <name evidence="5" type="ORF">A8L58_03600</name>
    <name evidence="4" type="ORF">AXH35_02135</name>
</gene>
<name>A0AAC8YDC2_9ACTN</name>
<dbReference type="Pfam" id="PF00440">
    <property type="entry name" value="TetR_N"/>
    <property type="match status" value="1"/>
</dbReference>
<evidence type="ECO:0000259" key="3">
    <source>
        <dbReference type="PROSITE" id="PS50977"/>
    </source>
</evidence>
<accession>A0AAC8YDC2</accession>
<dbReference type="PANTHER" id="PTHR30055">
    <property type="entry name" value="HTH-TYPE TRANSCRIPTIONAL REGULATOR RUTR"/>
    <property type="match status" value="1"/>
</dbReference>
<dbReference type="SUPFAM" id="SSF48498">
    <property type="entry name" value="Tetracyclin repressor-like, C-terminal domain"/>
    <property type="match status" value="1"/>
</dbReference>
<dbReference type="OMA" id="VMQFQCA"/>
<dbReference type="InterPro" id="IPR036271">
    <property type="entry name" value="Tet_transcr_reg_TetR-rel_C_sf"/>
</dbReference>
<protein>
    <submittedName>
        <fullName evidence="4">TetR family transcriptional regulator</fullName>
    </submittedName>
</protein>
<keyword evidence="7" id="KW-1185">Reference proteome</keyword>
<dbReference type="Gene3D" id="1.10.10.60">
    <property type="entry name" value="Homeodomain-like"/>
    <property type="match status" value="1"/>
</dbReference>
<dbReference type="EMBL" id="CP015970">
    <property type="protein sequence ID" value="AOZ45949.1"/>
    <property type="molecule type" value="Genomic_DNA"/>
</dbReference>
<dbReference type="RefSeq" id="WP_015070498.1">
    <property type="nucleotide sequence ID" value="NZ_CP014352.1"/>
</dbReference>